<organism evidence="2 3">
    <name type="scientific">Gemmobacter aquaticus</name>
    <dbReference type="NCBI Taxonomy" id="490185"/>
    <lineage>
        <taxon>Bacteria</taxon>
        <taxon>Pseudomonadati</taxon>
        <taxon>Pseudomonadota</taxon>
        <taxon>Alphaproteobacteria</taxon>
        <taxon>Rhodobacterales</taxon>
        <taxon>Paracoccaceae</taxon>
        <taxon>Gemmobacter</taxon>
    </lineage>
</organism>
<keyword evidence="1" id="KW-0812">Transmembrane</keyword>
<evidence type="ECO:0000256" key="1">
    <source>
        <dbReference type="SAM" id="Phobius"/>
    </source>
</evidence>
<evidence type="ECO:0000313" key="2">
    <source>
        <dbReference type="EMBL" id="GGO31220.1"/>
    </source>
</evidence>
<dbReference type="EMBL" id="BMLP01000002">
    <property type="protein sequence ID" value="GGO31220.1"/>
    <property type="molecule type" value="Genomic_DNA"/>
</dbReference>
<reference evidence="2 3" key="1">
    <citation type="journal article" date="2014" name="Int. J. Syst. Evol. Microbiol.">
        <title>Complete genome sequence of Corynebacterium casei LMG S-19264T (=DSM 44701T), isolated from a smear-ripened cheese.</title>
        <authorList>
            <consortium name="US DOE Joint Genome Institute (JGI-PGF)"/>
            <person name="Walter F."/>
            <person name="Albersmeier A."/>
            <person name="Kalinowski J."/>
            <person name="Ruckert C."/>
        </authorList>
    </citation>
    <scope>NUCLEOTIDE SEQUENCE [LARGE SCALE GENOMIC DNA]</scope>
    <source>
        <strain evidence="2 3">CGMCC 1.7029</strain>
    </source>
</reference>
<proteinExistence type="predicted"/>
<feature type="transmembrane region" description="Helical" evidence="1">
    <location>
        <begin position="104"/>
        <end position="122"/>
    </location>
</feature>
<name>A0A918DCB4_9RHOB</name>
<evidence type="ECO:0000313" key="3">
    <source>
        <dbReference type="Proteomes" id="UP000598196"/>
    </source>
</evidence>
<gene>
    <name evidence="2" type="ORF">GCM10010991_16940</name>
</gene>
<keyword evidence="1" id="KW-1133">Transmembrane helix</keyword>
<dbReference type="Proteomes" id="UP000598196">
    <property type="component" value="Unassembled WGS sequence"/>
</dbReference>
<comment type="caution">
    <text evidence="2">The sequence shown here is derived from an EMBL/GenBank/DDBJ whole genome shotgun (WGS) entry which is preliminary data.</text>
</comment>
<dbReference type="AlphaFoldDB" id="A0A918DCB4"/>
<keyword evidence="3" id="KW-1185">Reference proteome</keyword>
<accession>A0A918DCB4</accession>
<feature type="transmembrane region" description="Helical" evidence="1">
    <location>
        <begin position="58"/>
        <end position="84"/>
    </location>
</feature>
<sequence length="209" mass="23132">MESNEASAEQQPYYAPPWIARLPWPVRAACFVVLMLTPLLAVLVLFNRGKWLPTQAWLEASGTVAMLASLAWAAMMLVVVVMATPPVQHWKDQSARDAAITKKVLWMVLLGLMFHPGIMNIVRLGVPAIHAAFHGEQVAHKFVVNDPDYGHTKFCKDAVSLQDMPSFAELCRVPDGYREKLRPGMTIIVEGKGSWMGVAPEQLRIDDGG</sequence>
<keyword evidence="1" id="KW-0472">Membrane</keyword>
<feature type="transmembrane region" description="Helical" evidence="1">
    <location>
        <begin position="24"/>
        <end position="46"/>
    </location>
</feature>
<protein>
    <submittedName>
        <fullName evidence="2">Uncharacterized protein</fullName>
    </submittedName>
</protein>